<dbReference type="PRINTS" id="PR00081">
    <property type="entry name" value="GDHRDH"/>
</dbReference>
<dbReference type="Gene3D" id="3.40.50.720">
    <property type="entry name" value="NAD(P)-binding Rossmann-like Domain"/>
    <property type="match status" value="1"/>
</dbReference>
<dbReference type="SUPFAM" id="SSF51735">
    <property type="entry name" value="NAD(P)-binding Rossmann-fold domains"/>
    <property type="match status" value="1"/>
</dbReference>
<dbReference type="InterPro" id="IPR036291">
    <property type="entry name" value="NAD(P)-bd_dom_sf"/>
</dbReference>
<evidence type="ECO:0000256" key="2">
    <source>
        <dbReference type="ARBA" id="ARBA00023002"/>
    </source>
</evidence>
<reference evidence="3" key="1">
    <citation type="submission" date="2021-03" db="EMBL/GenBank/DDBJ databases">
        <title>A new species, PO-11, isolated from a karst cave deposit.</title>
        <authorList>
            <person name="Zhaoxiaoyong W."/>
        </authorList>
    </citation>
    <scope>NUCLEOTIDE SEQUENCE</scope>
    <source>
        <strain evidence="3">PO-11</strain>
    </source>
</reference>
<dbReference type="RefSeq" id="WP_207616855.1">
    <property type="nucleotide sequence ID" value="NZ_JAFNLL010000033.1"/>
</dbReference>
<dbReference type="PANTHER" id="PTHR43008">
    <property type="entry name" value="BENZIL REDUCTASE"/>
    <property type="match status" value="1"/>
</dbReference>
<dbReference type="InterPro" id="IPR002347">
    <property type="entry name" value="SDR_fam"/>
</dbReference>
<accession>A0A939KN60</accession>
<dbReference type="Proteomes" id="UP000664164">
    <property type="component" value="Unassembled WGS sequence"/>
</dbReference>
<dbReference type="PANTHER" id="PTHR43008:SF4">
    <property type="entry name" value="CHAIN DEHYDROGENASE, PUTATIVE (AFU_ORTHOLOGUE AFUA_4G08710)-RELATED"/>
    <property type="match status" value="1"/>
</dbReference>
<keyword evidence="4" id="KW-1185">Reference proteome</keyword>
<name>A0A939KN60_9MICC</name>
<comment type="caution">
    <text evidence="3">The sequence shown here is derived from an EMBL/GenBank/DDBJ whole genome shotgun (WGS) entry which is preliminary data.</text>
</comment>
<protein>
    <submittedName>
        <fullName evidence="3">SDR family NAD(P)-dependent oxidoreductase</fullName>
    </submittedName>
</protein>
<sequence>MSRILVTGSSDGLGRAAAEALLDGGHAVVVHARTPERLAAVQDLLDRGAQSVVGDLARLDEVRDMAGQVNALGRFDAVIHNAGVIGGPSLLPVNVVAPFVLTAEMERPDRLLYLSSSMHRGGHADLDGVDWSGARDSRSYSDSKLFVTALAAAVARLWTEVSAHAVDPGWVPTRMGGPGASDDLRLGHVTQAWLAVSDSPEALRSGQYWHHQRTQAPHPVVHDRHFQAALLGSLADYTGNTIEGEQQ</sequence>
<dbReference type="AlphaFoldDB" id="A0A939KN60"/>
<comment type="similarity">
    <text evidence="1">Belongs to the short-chain dehydrogenases/reductases (SDR) family.</text>
</comment>
<keyword evidence="2" id="KW-0560">Oxidoreductase</keyword>
<proteinExistence type="inferred from homology"/>
<organism evidence="3 4">
    <name type="scientific">Arthrobacter cavernae</name>
    <dbReference type="NCBI Taxonomy" id="2817681"/>
    <lineage>
        <taxon>Bacteria</taxon>
        <taxon>Bacillati</taxon>
        <taxon>Actinomycetota</taxon>
        <taxon>Actinomycetes</taxon>
        <taxon>Micrococcales</taxon>
        <taxon>Micrococcaceae</taxon>
        <taxon>Arthrobacter</taxon>
    </lineage>
</organism>
<evidence type="ECO:0000313" key="4">
    <source>
        <dbReference type="Proteomes" id="UP000664164"/>
    </source>
</evidence>
<evidence type="ECO:0000256" key="1">
    <source>
        <dbReference type="ARBA" id="ARBA00006484"/>
    </source>
</evidence>
<dbReference type="EMBL" id="JAFNLL010000033">
    <property type="protein sequence ID" value="MBO1268993.1"/>
    <property type="molecule type" value="Genomic_DNA"/>
</dbReference>
<dbReference type="GO" id="GO:0050664">
    <property type="term" value="F:oxidoreductase activity, acting on NAD(P)H, oxygen as acceptor"/>
    <property type="evidence" value="ECO:0007669"/>
    <property type="project" value="TreeGrafter"/>
</dbReference>
<gene>
    <name evidence="3" type="ORF">J1902_13625</name>
</gene>
<evidence type="ECO:0000313" key="3">
    <source>
        <dbReference type="EMBL" id="MBO1268993.1"/>
    </source>
</evidence>
<dbReference type="Pfam" id="PF00106">
    <property type="entry name" value="adh_short"/>
    <property type="match status" value="1"/>
</dbReference>